<protein>
    <submittedName>
        <fullName evidence="3">Heparinase</fullName>
    </submittedName>
</protein>
<keyword evidence="4" id="KW-1185">Reference proteome</keyword>
<dbReference type="Pfam" id="PF07940">
    <property type="entry name" value="Hepar_II_III_C"/>
    <property type="match status" value="1"/>
</dbReference>
<dbReference type="Gene3D" id="2.70.98.70">
    <property type="match status" value="1"/>
</dbReference>
<dbReference type="Gene3D" id="1.50.10.100">
    <property type="entry name" value="Chondroitin AC/alginate lyase"/>
    <property type="match status" value="1"/>
</dbReference>
<comment type="subcellular location">
    <subcellularLocation>
        <location evidence="1">Cell envelope</location>
    </subcellularLocation>
</comment>
<evidence type="ECO:0000313" key="4">
    <source>
        <dbReference type="Proteomes" id="UP000253383"/>
    </source>
</evidence>
<dbReference type="AlphaFoldDB" id="A0A368JLG2"/>
<dbReference type="InterPro" id="IPR008929">
    <property type="entry name" value="Chondroitin_lyas"/>
</dbReference>
<name>A0A368JLG2_9BACT</name>
<sequence>MFAVIRNVGINRKTVFRLLAFILVFSFRTFAADERNLLQKSADVRRLDQTLILHQKWVTYPVYTDRAGWDKMTGSLKTSLIKKGEENLNYTWQKITASGYLEFERSGSRLGQEEPFNTNTVAFNHLVVAELAEGKGRFMDKIIDGVWFFCEQTSWASVNNLFVMTKNRPPRSLPNPDEAILDLVVGDMSTLLAWTHYFLTEPMDNVNPLISQRLRHELQRRILDPYMQRDDYWWQALKPTQTFVNNWNPWCNFNVLACYMLLENDPQKLAQAVARTMQSVDKFINYNHEDGGCEEGPFYWDLAAGKLYEYLALLHQATGGKVSIFDQPLIKNMGEYIVNSYIGNGWVVNFADAPAKVYKPAGMIYRYGKAVNSVPMQKFGAYLARQSPDYVNCSCHGSGRDLTRTLENLRTWEEVEKTPGALSTPPYSWYPQTELCFMRSGNYFLAAKGGHNGESHNHNDVGSFILFYKNKPLLIDVGVGTYTKQTFSNNRYGIWTMLSHYHSVPNINGISQKNGRKYRARNVRFDSAKKTFSLDLAEAYDSAGVQQWNRSFTLQPDGVGLVLRDAFVLGEVRVNNQFHFMCARPPDITEKGVVAFWVDGERLTLQYDPLLFLAEAEPIDLPDKRMSNVWGSQIYRLRLTALKTASKGTYSFTVTALK</sequence>
<dbReference type="GO" id="GO:0030313">
    <property type="term" value="C:cell envelope"/>
    <property type="evidence" value="ECO:0007669"/>
    <property type="project" value="UniProtKB-SubCell"/>
</dbReference>
<proteinExistence type="predicted"/>
<dbReference type="OrthoDB" id="9793856at2"/>
<organism evidence="3 4">
    <name type="scientific">Larkinella punicea</name>
    <dbReference type="NCBI Taxonomy" id="2315727"/>
    <lineage>
        <taxon>Bacteria</taxon>
        <taxon>Pseudomonadati</taxon>
        <taxon>Bacteroidota</taxon>
        <taxon>Cytophagia</taxon>
        <taxon>Cytophagales</taxon>
        <taxon>Spirosomataceae</taxon>
        <taxon>Larkinella</taxon>
    </lineage>
</organism>
<dbReference type="SUPFAM" id="SSF48230">
    <property type="entry name" value="Chondroitin AC/alginate lyase"/>
    <property type="match status" value="1"/>
</dbReference>
<dbReference type="GO" id="GO:0016829">
    <property type="term" value="F:lyase activity"/>
    <property type="evidence" value="ECO:0007669"/>
    <property type="project" value="InterPro"/>
</dbReference>
<evidence type="ECO:0000259" key="2">
    <source>
        <dbReference type="Pfam" id="PF07940"/>
    </source>
</evidence>
<feature type="domain" description="Heparinase II/III-like C-terminal" evidence="2">
    <location>
        <begin position="425"/>
        <end position="580"/>
    </location>
</feature>
<evidence type="ECO:0000313" key="3">
    <source>
        <dbReference type="EMBL" id="RCR67514.1"/>
    </source>
</evidence>
<accession>A0A368JLG2</accession>
<evidence type="ECO:0000256" key="1">
    <source>
        <dbReference type="ARBA" id="ARBA00004196"/>
    </source>
</evidence>
<comment type="caution">
    <text evidence="3">The sequence shown here is derived from an EMBL/GenBank/DDBJ whole genome shotgun (WGS) entry which is preliminary data.</text>
</comment>
<dbReference type="Proteomes" id="UP000253383">
    <property type="component" value="Unassembled WGS sequence"/>
</dbReference>
<dbReference type="InterPro" id="IPR012480">
    <property type="entry name" value="Hepar_II_III_C"/>
</dbReference>
<dbReference type="EMBL" id="QOWE01000019">
    <property type="protein sequence ID" value="RCR67514.1"/>
    <property type="molecule type" value="Genomic_DNA"/>
</dbReference>
<gene>
    <name evidence="3" type="ORF">DUE52_22130</name>
</gene>
<reference evidence="3 4" key="1">
    <citation type="submission" date="2018-07" db="EMBL/GenBank/DDBJ databases">
        <title>Genome analysis of Larkinella rosea.</title>
        <authorList>
            <person name="Zhou Z."/>
            <person name="Wang G."/>
        </authorList>
    </citation>
    <scope>NUCLEOTIDE SEQUENCE [LARGE SCALE GENOMIC DNA]</scope>
    <source>
        <strain evidence="4">zzj9</strain>
    </source>
</reference>